<evidence type="ECO:0000256" key="1">
    <source>
        <dbReference type="SAM" id="Phobius"/>
    </source>
</evidence>
<organism evidence="2 3">
    <name type="scientific">Aspergillus saccharolyticus JOP 1030-1</name>
    <dbReference type="NCBI Taxonomy" id="1450539"/>
    <lineage>
        <taxon>Eukaryota</taxon>
        <taxon>Fungi</taxon>
        <taxon>Dikarya</taxon>
        <taxon>Ascomycota</taxon>
        <taxon>Pezizomycotina</taxon>
        <taxon>Eurotiomycetes</taxon>
        <taxon>Eurotiomycetidae</taxon>
        <taxon>Eurotiales</taxon>
        <taxon>Aspergillaceae</taxon>
        <taxon>Aspergillus</taxon>
        <taxon>Aspergillus subgen. Circumdati</taxon>
    </lineage>
</organism>
<keyword evidence="3" id="KW-1185">Reference proteome</keyword>
<accession>A0A318ZL05</accession>
<dbReference type="AlphaFoldDB" id="A0A318ZL05"/>
<keyword evidence="1" id="KW-1133">Transmembrane helix</keyword>
<name>A0A318ZL05_9EURO</name>
<protein>
    <submittedName>
        <fullName evidence="2">Uncharacterized protein</fullName>
    </submittedName>
</protein>
<dbReference type="Proteomes" id="UP000248349">
    <property type="component" value="Unassembled WGS sequence"/>
</dbReference>
<feature type="transmembrane region" description="Helical" evidence="1">
    <location>
        <begin position="28"/>
        <end position="51"/>
    </location>
</feature>
<evidence type="ECO:0000313" key="3">
    <source>
        <dbReference type="Proteomes" id="UP000248349"/>
    </source>
</evidence>
<gene>
    <name evidence="2" type="ORF">BP01DRAFT_218431</name>
</gene>
<keyword evidence="1" id="KW-0812">Transmembrane</keyword>
<sequence length="89" mass="10024">MTIRESDAEQPDHVDAHCANFLDLADSHFFLCSLLLFHLTFVSPSPVFYSFSNLVRRSKRLSGGSMLASNRLIEQCNSGICTEIEDQSR</sequence>
<proteinExistence type="predicted"/>
<dbReference type="EMBL" id="KZ821224">
    <property type="protein sequence ID" value="PYH47547.1"/>
    <property type="molecule type" value="Genomic_DNA"/>
</dbReference>
<dbReference type="GeneID" id="37072355"/>
<keyword evidence="1" id="KW-0472">Membrane</keyword>
<reference evidence="2 3" key="1">
    <citation type="submission" date="2016-12" db="EMBL/GenBank/DDBJ databases">
        <title>The genomes of Aspergillus section Nigri reveals drivers in fungal speciation.</title>
        <authorList>
            <consortium name="DOE Joint Genome Institute"/>
            <person name="Vesth T.C."/>
            <person name="Nybo J."/>
            <person name="Theobald S."/>
            <person name="Brandl J."/>
            <person name="Frisvad J.C."/>
            <person name="Nielsen K.F."/>
            <person name="Lyhne E.K."/>
            <person name="Kogle M.E."/>
            <person name="Kuo A."/>
            <person name="Riley R."/>
            <person name="Clum A."/>
            <person name="Nolan M."/>
            <person name="Lipzen A."/>
            <person name="Salamov A."/>
            <person name="Henrissat B."/>
            <person name="Wiebenga A."/>
            <person name="De Vries R.P."/>
            <person name="Grigoriev I.V."/>
            <person name="Mortensen U.H."/>
            <person name="Andersen M.R."/>
            <person name="Baker S.E."/>
        </authorList>
    </citation>
    <scope>NUCLEOTIDE SEQUENCE [LARGE SCALE GENOMIC DNA]</scope>
    <source>
        <strain evidence="2 3">JOP 1030-1</strain>
    </source>
</reference>
<evidence type="ECO:0000313" key="2">
    <source>
        <dbReference type="EMBL" id="PYH47547.1"/>
    </source>
</evidence>
<dbReference type="RefSeq" id="XP_025433529.1">
    <property type="nucleotide sequence ID" value="XM_025571127.1"/>
</dbReference>